<dbReference type="Proteomes" id="UP001153076">
    <property type="component" value="Unassembled WGS sequence"/>
</dbReference>
<dbReference type="EMBL" id="JAKOGI010004162">
    <property type="protein sequence ID" value="KAJ8419908.1"/>
    <property type="molecule type" value="Genomic_DNA"/>
</dbReference>
<protein>
    <submittedName>
        <fullName evidence="1">Uncharacterized protein</fullName>
    </submittedName>
</protein>
<reference evidence="1" key="1">
    <citation type="submission" date="2022-04" db="EMBL/GenBank/DDBJ databases">
        <title>Carnegiea gigantea Genome sequencing and assembly v2.</title>
        <authorList>
            <person name="Copetti D."/>
            <person name="Sanderson M.J."/>
            <person name="Burquez A."/>
            <person name="Wojciechowski M.F."/>
        </authorList>
    </citation>
    <scope>NUCLEOTIDE SEQUENCE</scope>
    <source>
        <strain evidence="1">SGP5-SGP5p</strain>
        <tissue evidence="1">Aerial part</tissue>
    </source>
</reference>
<evidence type="ECO:0000313" key="1">
    <source>
        <dbReference type="EMBL" id="KAJ8419908.1"/>
    </source>
</evidence>
<gene>
    <name evidence="1" type="ORF">Cgig2_015080</name>
</gene>
<dbReference type="AlphaFoldDB" id="A0A9Q1GH85"/>
<comment type="caution">
    <text evidence="1">The sequence shown here is derived from an EMBL/GenBank/DDBJ whole genome shotgun (WGS) entry which is preliminary data.</text>
</comment>
<evidence type="ECO:0000313" key="2">
    <source>
        <dbReference type="Proteomes" id="UP001153076"/>
    </source>
</evidence>
<proteinExistence type="predicted"/>
<accession>A0A9Q1GH85</accession>
<name>A0A9Q1GH85_9CARY</name>
<organism evidence="1 2">
    <name type="scientific">Carnegiea gigantea</name>
    <dbReference type="NCBI Taxonomy" id="171969"/>
    <lineage>
        <taxon>Eukaryota</taxon>
        <taxon>Viridiplantae</taxon>
        <taxon>Streptophyta</taxon>
        <taxon>Embryophyta</taxon>
        <taxon>Tracheophyta</taxon>
        <taxon>Spermatophyta</taxon>
        <taxon>Magnoliopsida</taxon>
        <taxon>eudicotyledons</taxon>
        <taxon>Gunneridae</taxon>
        <taxon>Pentapetalae</taxon>
        <taxon>Caryophyllales</taxon>
        <taxon>Cactineae</taxon>
        <taxon>Cactaceae</taxon>
        <taxon>Cactoideae</taxon>
        <taxon>Echinocereeae</taxon>
        <taxon>Carnegiea</taxon>
    </lineage>
</organism>
<keyword evidence="2" id="KW-1185">Reference proteome</keyword>
<sequence>MHYWEYEWILKSLVDVKQIVKYNLVDFRGKRCKDQWFPTAIHWTTDAIEQRNKDEKESIVREGETKLQEEFVSVARETQKRTNLDASIHGSLPAPYPPCSKYGSEREPPMARPNDLIEDEHFLNDPGFFDAYLKTKVIMLKSPIKRTNTRSSSPAYDEEQVSLGECEGQHTSMHDIENIALQYSKLAHHKAQ</sequence>